<dbReference type="VEuPathDB" id="FungiDB:FVEG_15886"/>
<dbReference type="KEGG" id="fvr:FVEG_15886"/>
<organism evidence="2 3">
    <name type="scientific">Gibberella moniliformis (strain M3125 / FGSC 7600)</name>
    <name type="common">Maize ear and stalk rot fungus</name>
    <name type="synonym">Fusarium verticillioides</name>
    <dbReference type="NCBI Taxonomy" id="334819"/>
    <lineage>
        <taxon>Eukaryota</taxon>
        <taxon>Fungi</taxon>
        <taxon>Dikarya</taxon>
        <taxon>Ascomycota</taxon>
        <taxon>Pezizomycotina</taxon>
        <taxon>Sordariomycetes</taxon>
        <taxon>Hypocreomycetidae</taxon>
        <taxon>Hypocreales</taxon>
        <taxon>Nectriaceae</taxon>
        <taxon>Fusarium</taxon>
        <taxon>Fusarium fujikuroi species complex</taxon>
    </lineage>
</organism>
<proteinExistence type="predicted"/>
<evidence type="ECO:0000313" key="3">
    <source>
        <dbReference type="Proteomes" id="UP000009096"/>
    </source>
</evidence>
<dbReference type="EMBL" id="DS022249">
    <property type="protein sequence ID" value="EWG45908.1"/>
    <property type="molecule type" value="Genomic_DNA"/>
</dbReference>
<keyword evidence="3" id="KW-1185">Reference proteome</keyword>
<dbReference type="RefSeq" id="XP_018752099.1">
    <property type="nucleotide sequence ID" value="XM_018905112.1"/>
</dbReference>
<dbReference type="GeneID" id="30072762"/>
<name>W7M2Z7_GIBM7</name>
<dbReference type="Proteomes" id="UP000009096">
    <property type="component" value="Chromosome 7"/>
</dbReference>
<feature type="region of interest" description="Disordered" evidence="1">
    <location>
        <begin position="448"/>
        <end position="483"/>
    </location>
</feature>
<dbReference type="AlphaFoldDB" id="W7M2Z7"/>
<dbReference type="OrthoDB" id="3521097at2759"/>
<dbReference type="EMBL" id="CM000584">
    <property type="protein sequence ID" value="EWG45908.1"/>
    <property type="molecule type" value="Genomic_DNA"/>
</dbReference>
<accession>W7M2Z7</accession>
<evidence type="ECO:0000313" key="2">
    <source>
        <dbReference type="EMBL" id="EWG45908.1"/>
    </source>
</evidence>
<protein>
    <submittedName>
        <fullName evidence="2">Uncharacterized protein</fullName>
    </submittedName>
</protein>
<gene>
    <name evidence="2" type="ORF">FVEG_15886</name>
</gene>
<reference evidence="2 3" key="1">
    <citation type="journal article" date="2010" name="Nature">
        <title>Comparative genomics reveals mobile pathogenicity chromosomes in Fusarium.</title>
        <authorList>
            <person name="Ma L.J."/>
            <person name="van der Does H.C."/>
            <person name="Borkovich K.A."/>
            <person name="Coleman J.J."/>
            <person name="Daboussi M.J."/>
            <person name="Di Pietro A."/>
            <person name="Dufresne M."/>
            <person name="Freitag M."/>
            <person name="Grabherr M."/>
            <person name="Henrissat B."/>
            <person name="Houterman P.M."/>
            <person name="Kang S."/>
            <person name="Shim W.B."/>
            <person name="Woloshuk C."/>
            <person name="Xie X."/>
            <person name="Xu J.R."/>
            <person name="Antoniw J."/>
            <person name="Baker S.E."/>
            <person name="Bluhm B.H."/>
            <person name="Breakspear A."/>
            <person name="Brown D.W."/>
            <person name="Butchko R.A."/>
            <person name="Chapman S."/>
            <person name="Coulson R."/>
            <person name="Coutinho P.M."/>
            <person name="Danchin E.G."/>
            <person name="Diener A."/>
            <person name="Gale L.R."/>
            <person name="Gardiner D.M."/>
            <person name="Goff S."/>
            <person name="Hammond-Kosack K.E."/>
            <person name="Hilburn K."/>
            <person name="Hua-Van A."/>
            <person name="Jonkers W."/>
            <person name="Kazan K."/>
            <person name="Kodira C.D."/>
            <person name="Koehrsen M."/>
            <person name="Kumar L."/>
            <person name="Lee Y.H."/>
            <person name="Li L."/>
            <person name="Manners J.M."/>
            <person name="Miranda-Saavedra D."/>
            <person name="Mukherjee M."/>
            <person name="Park G."/>
            <person name="Park J."/>
            <person name="Park S.Y."/>
            <person name="Proctor R.H."/>
            <person name="Regev A."/>
            <person name="Ruiz-Roldan M.C."/>
            <person name="Sain D."/>
            <person name="Sakthikumar S."/>
            <person name="Sykes S."/>
            <person name="Schwartz D.C."/>
            <person name="Turgeon B.G."/>
            <person name="Wapinski I."/>
            <person name="Yoder O."/>
            <person name="Young S."/>
            <person name="Zeng Q."/>
            <person name="Zhou S."/>
            <person name="Galagan J."/>
            <person name="Cuomo C.A."/>
            <person name="Kistler H.C."/>
            <person name="Rep M."/>
        </authorList>
    </citation>
    <scope>NUCLEOTIDE SEQUENCE [LARGE SCALE GENOMIC DNA]</scope>
    <source>
        <strain evidence="3">M3125 / FGSC 7600</strain>
    </source>
</reference>
<sequence>MLYQTAMTESASIRNLSFTAVLFAGILVDSTVLEFMAGQNSCPWLQPTEPLEGGEGSDSDMSFATSAASSDILTAQDSITSSFNLKFESGSSTPIPPFSTQDTRLHSLSFTEAVYLTQLVGDGKETASSFDAETQPQYCSLDMLSNKTLRSWQGIVDGAKDSTSIHASETCRYYGMDSTGSLSCGNKFEPSSALLLTYGKDNHCESPQAIKRGLSPSRAQALTLGPTETCMGDEDGSPCPSMIDSDDSSVEDIEVRKAFACPYFRRDPVRHIECLSRKLYRIQDVKQHLYRRHYMTRDKSPDASDNSRGVNTRTQSILKLRLDRRLSPERQWHKIWETLFNLKLPREGPYLGDSKEEIVGSMIAVCKQGSSRVVPGILRSLGLSKEKRKSVQQLMEQLLSGFQALSDERSNAMEMEETEETEKASICGGVDSIPQTPKDMEFEFDFNIPLDRSPSPEMLNSYPSKDRTQIQESSSVTPTELPDYTTLKTNKEDILVGYQSTKHVNENIQVKNSWPPNTAVCTPKTFESSEMACATSNIESAGKSLTCLTHVLEDMEESDPYEYVDAWECHYCGFEYIFRPRGGSSDRLCFNYPCLGRLPSYYDSVYKARVIRGG</sequence>
<evidence type="ECO:0000256" key="1">
    <source>
        <dbReference type="SAM" id="MobiDB-lite"/>
    </source>
</evidence>